<organism evidence="2 3">
    <name type="scientific">Xanthomonas phage FoX4</name>
    <dbReference type="NCBI Taxonomy" id="2723900"/>
    <lineage>
        <taxon>Viruses</taxon>
        <taxon>Duplodnaviria</taxon>
        <taxon>Heunggongvirae</taxon>
        <taxon>Uroviricota</taxon>
        <taxon>Caudoviricetes</taxon>
        <taxon>Foxquatrovirus</taxon>
        <taxon>Foxquatrovirus fox4</taxon>
    </lineage>
</organism>
<dbReference type="EMBL" id="MT161385">
    <property type="protein sequence ID" value="QJI52972.1"/>
    <property type="molecule type" value="Genomic_DNA"/>
</dbReference>
<dbReference type="InterPro" id="IPR006429">
    <property type="entry name" value="Phage_lambda_portal"/>
</dbReference>
<dbReference type="Proteomes" id="UP000671952">
    <property type="component" value="Segment"/>
</dbReference>
<sequence length="546" mass="60161">MARDAAKPIVLREQAIGGAVEGAEQMERETARWVPSMRSPDQIINPIKDLGDARGRDMVLNDGYASGAAALHRDNIIGSQYRLNAQPNWVALGLSQSVGEAWSNDFQRIAEARFTILAESEACYLDAQRRLTFTGLCRLVSNGYVMSGEALAVAEWIRDADRPLKTAIQLISPTRLSNPNGVMDNRLLRRGIERDLRGRPVAAHIRNAYPTEVEDPDSYRWKRVAWNKPWGRSQVIHIMDPLLVDQSRGISDMVAVLKQMRMTKKFQEVTLQNAVINASFAAAIESELPSPEVFAQLGAGGGAVGAKAAIDGFRDYLGAYMGDMGSYLTSARNISLDGAKIPHLFPGTKLNLKPAGDPGGMGSNFEQSLLRHIASALGLSYEQFSRDYTSTNYSSARASMNETWKSMMAKKTAVVDRFANQVYQLYVEEDIANGNLPLPPGKTRDWFYEPLVKDAICQATWIGAARGQIDEVKETNAALMRINGCLSTLEIECSKQGLDWRQVLAQKAREKKALEEYGLTMADVAAASNANPAPDPQQDEEDEDEL</sequence>
<dbReference type="GO" id="GO:0005198">
    <property type="term" value="F:structural molecule activity"/>
    <property type="evidence" value="ECO:0007669"/>
    <property type="project" value="InterPro"/>
</dbReference>
<dbReference type="NCBIfam" id="TIGR01539">
    <property type="entry name" value="portal_lambda"/>
    <property type="match status" value="1"/>
</dbReference>
<name>A0A858WJ14_9CAUD</name>
<dbReference type="Pfam" id="PF05136">
    <property type="entry name" value="Phage_portal_2"/>
    <property type="match status" value="1"/>
</dbReference>
<reference evidence="2" key="1">
    <citation type="submission" date="2020-03" db="EMBL/GenBank/DDBJ databases">
        <title>Development of an integrated pest management strategy to control Xanthomonas campestris pv. campestris by using bacteriophages.</title>
        <authorList>
            <person name="Holtappels D."/>
            <person name="Rombouts S."/>
            <person name="Lavigne R."/>
            <person name="Wagemans J."/>
        </authorList>
    </citation>
    <scope>NUCLEOTIDE SEQUENCE</scope>
</reference>
<dbReference type="GO" id="GO:0019068">
    <property type="term" value="P:virion assembly"/>
    <property type="evidence" value="ECO:0007669"/>
    <property type="project" value="InterPro"/>
</dbReference>
<feature type="region of interest" description="Disordered" evidence="1">
    <location>
        <begin position="525"/>
        <end position="546"/>
    </location>
</feature>
<keyword evidence="3" id="KW-1185">Reference proteome</keyword>
<proteinExistence type="predicted"/>
<feature type="compositionally biased region" description="Acidic residues" evidence="1">
    <location>
        <begin position="537"/>
        <end position="546"/>
    </location>
</feature>
<accession>A0A858WJ14</accession>
<evidence type="ECO:0000313" key="2">
    <source>
        <dbReference type="EMBL" id="QJI52972.1"/>
    </source>
</evidence>
<evidence type="ECO:0000313" key="3">
    <source>
        <dbReference type="Proteomes" id="UP000671952"/>
    </source>
</evidence>
<gene>
    <name evidence="2" type="ORF">XccvBFoX4_gp18</name>
</gene>
<evidence type="ECO:0000256" key="1">
    <source>
        <dbReference type="SAM" id="MobiDB-lite"/>
    </source>
</evidence>
<protein>
    <submittedName>
        <fullName evidence="2">Head, portal protein B</fullName>
    </submittedName>
</protein>